<feature type="chain" id="PRO_5037495933" description="C2H2-type domain-containing protein" evidence="1">
    <location>
        <begin position="17"/>
        <end position="39"/>
    </location>
</feature>
<evidence type="ECO:0000256" key="1">
    <source>
        <dbReference type="SAM" id="SignalP"/>
    </source>
</evidence>
<accession>A0A922I8F9</accession>
<evidence type="ECO:0008006" key="4">
    <source>
        <dbReference type="Google" id="ProtNLM"/>
    </source>
</evidence>
<comment type="caution">
    <text evidence="2">The sequence shown here is derived from an EMBL/GenBank/DDBJ whole genome shotgun (WGS) entry which is preliminary data.</text>
</comment>
<protein>
    <recommendedName>
        <fullName evidence="4">C2H2-type domain-containing protein</fullName>
    </recommendedName>
</protein>
<reference evidence="2" key="1">
    <citation type="submission" date="2013-05" db="EMBL/GenBank/DDBJ databases">
        <authorList>
            <person name="Yim A.K.Y."/>
            <person name="Chan T.F."/>
            <person name="Ji K.M."/>
            <person name="Liu X.Y."/>
            <person name="Zhou J.W."/>
            <person name="Li R.Q."/>
            <person name="Yang K.Y."/>
            <person name="Li J."/>
            <person name="Li M."/>
            <person name="Law P.T.W."/>
            <person name="Wu Y.L."/>
            <person name="Cai Z.L."/>
            <person name="Qin H."/>
            <person name="Bao Y."/>
            <person name="Leung R.K.K."/>
            <person name="Ng P.K.S."/>
            <person name="Zou J."/>
            <person name="Zhong X.J."/>
            <person name="Ran P.X."/>
            <person name="Zhong N.S."/>
            <person name="Liu Z.G."/>
            <person name="Tsui S.K.W."/>
        </authorList>
    </citation>
    <scope>NUCLEOTIDE SEQUENCE</scope>
    <source>
        <strain evidence="2">Derf</strain>
        <tissue evidence="2">Whole organism</tissue>
    </source>
</reference>
<keyword evidence="3" id="KW-1185">Reference proteome</keyword>
<organism evidence="2 3">
    <name type="scientific">Dermatophagoides farinae</name>
    <name type="common">American house dust mite</name>
    <dbReference type="NCBI Taxonomy" id="6954"/>
    <lineage>
        <taxon>Eukaryota</taxon>
        <taxon>Metazoa</taxon>
        <taxon>Ecdysozoa</taxon>
        <taxon>Arthropoda</taxon>
        <taxon>Chelicerata</taxon>
        <taxon>Arachnida</taxon>
        <taxon>Acari</taxon>
        <taxon>Acariformes</taxon>
        <taxon>Sarcoptiformes</taxon>
        <taxon>Astigmata</taxon>
        <taxon>Psoroptidia</taxon>
        <taxon>Analgoidea</taxon>
        <taxon>Pyroglyphidae</taxon>
        <taxon>Dermatophagoidinae</taxon>
        <taxon>Dermatophagoides</taxon>
    </lineage>
</organism>
<dbReference type="Proteomes" id="UP000790347">
    <property type="component" value="Unassembled WGS sequence"/>
</dbReference>
<evidence type="ECO:0000313" key="2">
    <source>
        <dbReference type="EMBL" id="KAH9521313.1"/>
    </source>
</evidence>
<keyword evidence="1" id="KW-0732">Signal</keyword>
<evidence type="ECO:0000313" key="3">
    <source>
        <dbReference type="Proteomes" id="UP000790347"/>
    </source>
</evidence>
<dbReference type="EMBL" id="ASGP02000002">
    <property type="protein sequence ID" value="KAH9521313.1"/>
    <property type="molecule type" value="Genomic_DNA"/>
</dbReference>
<reference evidence="2" key="2">
    <citation type="journal article" date="2022" name="Res Sq">
        <title>Comparative Genomics Reveals Insights into the Divergent Evolution of Astigmatic Mites and Household Pest Adaptations.</title>
        <authorList>
            <person name="Xiong Q."/>
            <person name="Wan A.T.-Y."/>
            <person name="Liu X.-Y."/>
            <person name="Fung C.S.-H."/>
            <person name="Xiao X."/>
            <person name="Malainual N."/>
            <person name="Hou J."/>
            <person name="Wang L."/>
            <person name="Wang M."/>
            <person name="Yang K."/>
            <person name="Cui Y."/>
            <person name="Leung E."/>
            <person name="Nong W."/>
            <person name="Shin S.-K."/>
            <person name="Au S."/>
            <person name="Jeong K.Y."/>
            <person name="Chew F.T."/>
            <person name="Hui J."/>
            <person name="Leung T.F."/>
            <person name="Tungtrongchitr A."/>
            <person name="Zhong N."/>
            <person name="Liu Z."/>
            <person name="Tsui S."/>
        </authorList>
    </citation>
    <scope>NUCLEOTIDE SEQUENCE</scope>
    <source>
        <strain evidence="2">Derf</strain>
        <tissue evidence="2">Whole organism</tissue>
    </source>
</reference>
<name>A0A922I8F9_DERFA</name>
<sequence length="39" mass="4984">MLWFFFFINYQWILHAKCCVTQFQILSLHHHQHQHKDEK</sequence>
<gene>
    <name evidence="2" type="ORF">DERF_004981</name>
</gene>
<feature type="signal peptide" evidence="1">
    <location>
        <begin position="1"/>
        <end position="16"/>
    </location>
</feature>
<dbReference type="AlphaFoldDB" id="A0A922I8F9"/>
<proteinExistence type="predicted"/>